<dbReference type="Gene3D" id="2.60.120.10">
    <property type="entry name" value="Jelly Rolls"/>
    <property type="match status" value="1"/>
</dbReference>
<keyword evidence="1" id="KW-0732">Signal</keyword>
<feature type="signal peptide" evidence="1">
    <location>
        <begin position="1"/>
        <end position="28"/>
    </location>
</feature>
<evidence type="ECO:0000256" key="1">
    <source>
        <dbReference type="SAM" id="SignalP"/>
    </source>
</evidence>
<dbReference type="EMBL" id="JACGWM010000004">
    <property type="protein sequence ID" value="KAL0375881.1"/>
    <property type="molecule type" value="Genomic_DNA"/>
</dbReference>
<evidence type="ECO:0000313" key="2">
    <source>
        <dbReference type="EMBL" id="KAL0375881.1"/>
    </source>
</evidence>
<feature type="chain" id="PRO_5043744249" evidence="1">
    <location>
        <begin position="29"/>
        <end position="84"/>
    </location>
</feature>
<protein>
    <submittedName>
        <fullName evidence="2">Germin-like protein 1-1</fullName>
    </submittedName>
</protein>
<name>A0AAW2R8C1_9LAMI</name>
<dbReference type="PANTHER" id="PTHR31238">
    <property type="entry name" value="GERMIN-LIKE PROTEIN SUBFAMILY 3 MEMBER 3"/>
    <property type="match status" value="1"/>
</dbReference>
<dbReference type="InterPro" id="IPR014710">
    <property type="entry name" value="RmlC-like_jellyroll"/>
</dbReference>
<sequence length="84" mass="8652">MGSGVMEVVVLLGTVVMMMLCCCSRVSADPDMLQDVCVADLISGVKVNGFACKSNFTAEDFFFAGIAKPGATNTSTAHSSPAPT</sequence>
<comment type="caution">
    <text evidence="2">The sequence shown here is derived from an EMBL/GenBank/DDBJ whole genome shotgun (WGS) entry which is preliminary data.</text>
</comment>
<gene>
    <name evidence="2" type="ORF">Scaly_0705700</name>
</gene>
<organism evidence="2">
    <name type="scientific">Sesamum calycinum</name>
    <dbReference type="NCBI Taxonomy" id="2727403"/>
    <lineage>
        <taxon>Eukaryota</taxon>
        <taxon>Viridiplantae</taxon>
        <taxon>Streptophyta</taxon>
        <taxon>Embryophyta</taxon>
        <taxon>Tracheophyta</taxon>
        <taxon>Spermatophyta</taxon>
        <taxon>Magnoliopsida</taxon>
        <taxon>eudicotyledons</taxon>
        <taxon>Gunneridae</taxon>
        <taxon>Pentapetalae</taxon>
        <taxon>asterids</taxon>
        <taxon>lamiids</taxon>
        <taxon>Lamiales</taxon>
        <taxon>Pedaliaceae</taxon>
        <taxon>Sesamum</taxon>
    </lineage>
</organism>
<reference evidence="2" key="2">
    <citation type="journal article" date="2024" name="Plant">
        <title>Genomic evolution and insights into agronomic trait innovations of Sesamum species.</title>
        <authorList>
            <person name="Miao H."/>
            <person name="Wang L."/>
            <person name="Qu L."/>
            <person name="Liu H."/>
            <person name="Sun Y."/>
            <person name="Le M."/>
            <person name="Wang Q."/>
            <person name="Wei S."/>
            <person name="Zheng Y."/>
            <person name="Lin W."/>
            <person name="Duan Y."/>
            <person name="Cao H."/>
            <person name="Xiong S."/>
            <person name="Wang X."/>
            <person name="Wei L."/>
            <person name="Li C."/>
            <person name="Ma Q."/>
            <person name="Ju M."/>
            <person name="Zhao R."/>
            <person name="Li G."/>
            <person name="Mu C."/>
            <person name="Tian Q."/>
            <person name="Mei H."/>
            <person name="Zhang T."/>
            <person name="Gao T."/>
            <person name="Zhang H."/>
        </authorList>
    </citation>
    <scope>NUCLEOTIDE SEQUENCE</scope>
    <source>
        <strain evidence="2">KEN8</strain>
    </source>
</reference>
<proteinExistence type="predicted"/>
<dbReference type="AlphaFoldDB" id="A0AAW2R8C1"/>
<reference evidence="2" key="1">
    <citation type="submission" date="2020-06" db="EMBL/GenBank/DDBJ databases">
        <authorList>
            <person name="Li T."/>
            <person name="Hu X."/>
            <person name="Zhang T."/>
            <person name="Song X."/>
            <person name="Zhang H."/>
            <person name="Dai N."/>
            <person name="Sheng W."/>
            <person name="Hou X."/>
            <person name="Wei L."/>
        </authorList>
    </citation>
    <scope>NUCLEOTIDE SEQUENCE</scope>
    <source>
        <strain evidence="2">KEN8</strain>
        <tissue evidence="2">Leaf</tissue>
    </source>
</reference>
<accession>A0AAW2R8C1</accession>